<dbReference type="InterPro" id="IPR011050">
    <property type="entry name" value="Pectin_lyase_fold/virulence"/>
</dbReference>
<accession>A0A644UGJ1</accession>
<proteinExistence type="predicted"/>
<dbReference type="EMBL" id="VSSQ01000113">
    <property type="protein sequence ID" value="MPL78108.1"/>
    <property type="molecule type" value="Genomic_DNA"/>
</dbReference>
<sequence>MKIFKKITILLFILLMICTTISIVSASSITINNTNNTLKDVVNNYDTIYLDDGVYNGSMNKGINVTKNTTIIGLNKNLAIIDVGYGELFTVSNGSLTLMNLTIRNGHGSHLISNFRLLNVINTTFDNNRYGSEILSTGELFVIDSIFRNGFGGIDSLYGGHNITIKSTEFINNSIGGVHGLIHVSGFDKTLNLDNLTFVNNNAYDTLISIMADYISLKLSNSRFINNTIGSSDLFYISGPYSHPSVPHNKELTNIVEIGTMANINPYIHLNVHLKKNNLIVFKAILAKFGDVFSNKKLYFYVNGKYIGSALTNKNGIATFTIKRSNLNFNVQIVFKKYNNTTSARTTNINEASFNGSASKYVIGKSDIVLKLKNSKNKGKMVYRKYYIKNNGNSLGSETFNRKISSKYKLVKYSYKNVVFNYNKSKKSFSIKAKNLLPYKFNKKNLGILILVYKKK</sequence>
<name>A0A644UGJ1_9ZZZZ</name>
<protein>
    <recommendedName>
        <fullName evidence="2">Right handed beta helix domain-containing protein</fullName>
    </recommendedName>
</protein>
<gene>
    <name evidence="1" type="ORF">SDC9_23972</name>
</gene>
<evidence type="ECO:0008006" key="2">
    <source>
        <dbReference type="Google" id="ProtNLM"/>
    </source>
</evidence>
<comment type="caution">
    <text evidence="1">The sequence shown here is derived from an EMBL/GenBank/DDBJ whole genome shotgun (WGS) entry which is preliminary data.</text>
</comment>
<reference evidence="1" key="1">
    <citation type="submission" date="2019-08" db="EMBL/GenBank/DDBJ databases">
        <authorList>
            <person name="Kucharzyk K."/>
            <person name="Murdoch R.W."/>
            <person name="Higgins S."/>
            <person name="Loffler F."/>
        </authorList>
    </citation>
    <scope>NUCLEOTIDE SEQUENCE</scope>
</reference>
<dbReference type="SUPFAM" id="SSF51126">
    <property type="entry name" value="Pectin lyase-like"/>
    <property type="match status" value="1"/>
</dbReference>
<organism evidence="1">
    <name type="scientific">bioreactor metagenome</name>
    <dbReference type="NCBI Taxonomy" id="1076179"/>
    <lineage>
        <taxon>unclassified sequences</taxon>
        <taxon>metagenomes</taxon>
        <taxon>ecological metagenomes</taxon>
    </lineage>
</organism>
<dbReference type="AlphaFoldDB" id="A0A644UGJ1"/>
<evidence type="ECO:0000313" key="1">
    <source>
        <dbReference type="EMBL" id="MPL78108.1"/>
    </source>
</evidence>